<gene>
    <name evidence="1" type="ORF">EVOR1521_LOCUS14436</name>
    <name evidence="2" type="ORF">EVOR1521_LOCUS19813</name>
</gene>
<name>A0AA36IKW9_9DINO</name>
<dbReference type="EMBL" id="CAUJNA010003135">
    <property type="protein sequence ID" value="CAJ1395372.1"/>
    <property type="molecule type" value="Genomic_DNA"/>
</dbReference>
<evidence type="ECO:0000313" key="2">
    <source>
        <dbReference type="EMBL" id="CAJ1395372.1"/>
    </source>
</evidence>
<protein>
    <submittedName>
        <fullName evidence="1">Uncharacterized protein</fullName>
    </submittedName>
</protein>
<dbReference type="EMBL" id="CAUJNA010001724">
    <property type="protein sequence ID" value="CAJ1388611.1"/>
    <property type="molecule type" value="Genomic_DNA"/>
</dbReference>
<keyword evidence="3" id="KW-1185">Reference proteome</keyword>
<reference evidence="1" key="1">
    <citation type="submission" date="2023-08" db="EMBL/GenBank/DDBJ databases">
        <authorList>
            <person name="Chen Y."/>
            <person name="Shah S."/>
            <person name="Dougan E. K."/>
            <person name="Thang M."/>
            <person name="Chan C."/>
        </authorList>
    </citation>
    <scope>NUCLEOTIDE SEQUENCE</scope>
</reference>
<dbReference type="AlphaFoldDB" id="A0AA36IKW9"/>
<accession>A0AA36IKW9</accession>
<proteinExistence type="predicted"/>
<evidence type="ECO:0000313" key="3">
    <source>
        <dbReference type="Proteomes" id="UP001178507"/>
    </source>
</evidence>
<sequence length="624" mass="68290">MSGDAGVPVDSAAQALVLGTADEDLEPCDAGVPVQSTAQALVLGTADEDLQPSQLTQSQGVGPVESDERLGFAFRPSRETADRRSDPAQLILSKLQECASDVDLGAVSEPVQLFLECETDQKLYQATFAMLERVTASKNTLVEVGDDSAFDINLLAPVPIITAVQTMCKAQGWCAEAALQGLFTVTGWLEHVDTRIQISEGEEHARTPTLAAFFGSRASNRKSSMHKWLLQELLDIDTLPHGVKGSAAIATDATIKGHRNNLYNYRRSGLSSTELSETYKTSWTDPSIPQAKLAAKSLINKFVHSERDASLTGAMVDDNSNYSFYHWIIGHVQPLSEVLSLRKGAEVGFPKRFHIVVKGMKPATIPEQECLESKQFLADFIVFMAERATQGDEPNKGATVTCDEFAAGWLRLIQQCVDDFAESVSLPETWSQKLDYADSDVLRISNIVRRMRQFLRLRAGLGFEDKPIGIRDIQYGIHSWSRQLEFYSGLVVAADKAGAEATSTGPAQGQDASHLCMKWVLQSTPSTTEVQSTKDVRKKLKGRLQALCDRGAKGDRKKKVNGPANTLLQAVRDLASHSLLDIVPGQGGGHATLTFRKRKWSDITDCQDSRDMCKSLRVGSELFP</sequence>
<evidence type="ECO:0000313" key="1">
    <source>
        <dbReference type="EMBL" id="CAJ1388611.1"/>
    </source>
</evidence>
<dbReference type="Proteomes" id="UP001178507">
    <property type="component" value="Unassembled WGS sequence"/>
</dbReference>
<organism evidence="1 3">
    <name type="scientific">Effrenium voratum</name>
    <dbReference type="NCBI Taxonomy" id="2562239"/>
    <lineage>
        <taxon>Eukaryota</taxon>
        <taxon>Sar</taxon>
        <taxon>Alveolata</taxon>
        <taxon>Dinophyceae</taxon>
        <taxon>Suessiales</taxon>
        <taxon>Symbiodiniaceae</taxon>
        <taxon>Effrenium</taxon>
    </lineage>
</organism>
<comment type="caution">
    <text evidence="1">The sequence shown here is derived from an EMBL/GenBank/DDBJ whole genome shotgun (WGS) entry which is preliminary data.</text>
</comment>